<name>A0A916QEF2_9BACL</name>
<keyword evidence="2" id="KW-0378">Hydrolase</keyword>
<dbReference type="SMART" id="SM00479">
    <property type="entry name" value="EXOIII"/>
    <property type="match status" value="1"/>
</dbReference>
<dbReference type="RefSeq" id="WP_200967436.1">
    <property type="nucleotide sequence ID" value="NZ_BMAQ01000039.1"/>
</dbReference>
<dbReference type="SUPFAM" id="SSF53098">
    <property type="entry name" value="Ribonuclease H-like"/>
    <property type="match status" value="1"/>
</dbReference>
<evidence type="ECO:0000313" key="7">
    <source>
        <dbReference type="Proteomes" id="UP000654993"/>
    </source>
</evidence>
<dbReference type="PANTHER" id="PTHR23044">
    <property type="entry name" value="3'-5' EXONUCLEASE ERI1-RELATED"/>
    <property type="match status" value="1"/>
</dbReference>
<protein>
    <recommendedName>
        <fullName evidence="5">Exonuclease domain-containing protein</fullName>
    </recommendedName>
</protein>
<dbReference type="Gene3D" id="3.30.420.10">
    <property type="entry name" value="Ribonuclease H-like superfamily/Ribonuclease H"/>
    <property type="match status" value="1"/>
</dbReference>
<dbReference type="Pfam" id="PF00929">
    <property type="entry name" value="RNase_T"/>
    <property type="match status" value="1"/>
</dbReference>
<dbReference type="EMBL" id="BMAQ01000039">
    <property type="protein sequence ID" value="GFR39227.1"/>
    <property type="molecule type" value="Genomic_DNA"/>
</dbReference>
<evidence type="ECO:0000313" key="6">
    <source>
        <dbReference type="EMBL" id="GFR39227.1"/>
    </source>
</evidence>
<reference evidence="6" key="1">
    <citation type="submission" date="2020-08" db="EMBL/GenBank/DDBJ databases">
        <authorList>
            <person name="Uke A."/>
            <person name="Chhe C."/>
            <person name="Baramee S."/>
            <person name="Kosugi A."/>
        </authorList>
    </citation>
    <scope>NUCLEOTIDE SEQUENCE</scope>
    <source>
        <strain evidence="6">DA-C8</strain>
    </source>
</reference>
<evidence type="ECO:0000259" key="5">
    <source>
        <dbReference type="SMART" id="SM00479"/>
    </source>
</evidence>
<dbReference type="GO" id="GO:0000175">
    <property type="term" value="F:3'-5'-RNA exonuclease activity"/>
    <property type="evidence" value="ECO:0007669"/>
    <property type="project" value="InterPro"/>
</dbReference>
<proteinExistence type="predicted"/>
<evidence type="ECO:0000256" key="2">
    <source>
        <dbReference type="ARBA" id="ARBA00022801"/>
    </source>
</evidence>
<keyword evidence="1" id="KW-0540">Nuclease</keyword>
<feature type="domain" description="Exonuclease" evidence="5">
    <location>
        <begin position="2"/>
        <end position="177"/>
    </location>
</feature>
<organism evidence="6 7">
    <name type="scientific">Insulibacter thermoxylanivorax</name>
    <dbReference type="NCBI Taxonomy" id="2749268"/>
    <lineage>
        <taxon>Bacteria</taxon>
        <taxon>Bacillati</taxon>
        <taxon>Bacillota</taxon>
        <taxon>Bacilli</taxon>
        <taxon>Bacillales</taxon>
        <taxon>Paenibacillaceae</taxon>
        <taxon>Insulibacter</taxon>
    </lineage>
</organism>
<dbReference type="InterPro" id="IPR051274">
    <property type="entry name" value="3-5_Exoribonuclease"/>
</dbReference>
<evidence type="ECO:0000256" key="1">
    <source>
        <dbReference type="ARBA" id="ARBA00022722"/>
    </source>
</evidence>
<evidence type="ECO:0000256" key="3">
    <source>
        <dbReference type="ARBA" id="ARBA00022839"/>
    </source>
</evidence>
<sequence length="224" mass="25894">MNAVVFDLELVKRFRKGQPSEIVEIGACKVDLSSREIIDQFQIYIAPRKGYIAKSTRSFINMSKQDMLSAVPFRVGIKRFVEWLGEDYYLCSWGKDDRIHLIDECIRKKVNLKWLINYNDIQKQIGAVLREDNRNQLGLQNALELAGIEPVGLAHRGIDDAINTARLMIRLLDHIQLQRNEVTDQEIKQFIQKRQRKRQARARALSTAKNKSPEASEEQKSDPS</sequence>
<comment type="caution">
    <text evidence="6">The sequence shown here is derived from an EMBL/GenBank/DDBJ whole genome shotgun (WGS) entry which is preliminary data.</text>
</comment>
<dbReference type="InterPro" id="IPR036397">
    <property type="entry name" value="RNaseH_sf"/>
</dbReference>
<gene>
    <name evidence="6" type="ORF">PRECH8_25230</name>
</gene>
<accession>A0A916QEF2</accession>
<keyword evidence="7" id="KW-1185">Reference proteome</keyword>
<dbReference type="Proteomes" id="UP000654993">
    <property type="component" value="Unassembled WGS sequence"/>
</dbReference>
<dbReference type="CDD" id="cd06133">
    <property type="entry name" value="ERI-1_3'hExo_like"/>
    <property type="match status" value="1"/>
</dbReference>
<dbReference type="PANTHER" id="PTHR23044:SF61">
    <property type="entry name" value="3'-5' EXORIBONUCLEASE 1-RELATED"/>
    <property type="match status" value="1"/>
</dbReference>
<dbReference type="InterPro" id="IPR013520">
    <property type="entry name" value="Ribonucl_H"/>
</dbReference>
<reference evidence="6" key="2">
    <citation type="journal article" date="2021" name="Data Brief">
        <title>Draft genome sequence data of the facultative, thermophilic, xylanolytic bacterium Paenibacillus sp. strain DA-C8.</title>
        <authorList>
            <person name="Chhe C."/>
            <person name="Uke A."/>
            <person name="Baramee S."/>
            <person name="Ungkulpasvich U."/>
            <person name="Tachaapaikoon C."/>
            <person name="Pason P."/>
            <person name="Waeonukul R."/>
            <person name="Ratanakhanokchai K."/>
            <person name="Kosugi A."/>
        </authorList>
    </citation>
    <scope>NUCLEOTIDE SEQUENCE</scope>
    <source>
        <strain evidence="6">DA-C8</strain>
    </source>
</reference>
<evidence type="ECO:0000256" key="4">
    <source>
        <dbReference type="SAM" id="MobiDB-lite"/>
    </source>
</evidence>
<dbReference type="InterPro" id="IPR047201">
    <property type="entry name" value="ERI-1_3'hExo-like"/>
</dbReference>
<dbReference type="InterPro" id="IPR012337">
    <property type="entry name" value="RNaseH-like_sf"/>
</dbReference>
<dbReference type="AlphaFoldDB" id="A0A916QEF2"/>
<feature type="region of interest" description="Disordered" evidence="4">
    <location>
        <begin position="193"/>
        <end position="224"/>
    </location>
</feature>
<feature type="compositionally biased region" description="Basic and acidic residues" evidence="4">
    <location>
        <begin position="211"/>
        <end position="224"/>
    </location>
</feature>
<dbReference type="GO" id="GO:0003676">
    <property type="term" value="F:nucleic acid binding"/>
    <property type="evidence" value="ECO:0007669"/>
    <property type="project" value="InterPro"/>
</dbReference>
<keyword evidence="3" id="KW-0269">Exonuclease</keyword>